<dbReference type="InterPro" id="IPR016208">
    <property type="entry name" value="Ald_Oxase/xanthine_DH-like"/>
</dbReference>
<feature type="binding site" evidence="15">
    <location>
        <position position="54"/>
    </location>
    <ligand>
        <name>[2Fe-2S] cluster</name>
        <dbReference type="ChEBI" id="CHEBI:190135"/>
        <label>1</label>
    </ligand>
</feature>
<dbReference type="EMBL" id="JBBPFD010000016">
    <property type="protein sequence ID" value="KAK7893552.1"/>
    <property type="molecule type" value="Genomic_DNA"/>
</dbReference>
<keyword evidence="4 15" id="KW-0500">Molybdenum</keyword>
<keyword evidence="8 14" id="KW-0274">FAD</keyword>
<evidence type="ECO:0000313" key="19">
    <source>
        <dbReference type="Proteomes" id="UP001460270"/>
    </source>
</evidence>
<reference evidence="19" key="1">
    <citation type="submission" date="2024-04" db="EMBL/GenBank/DDBJ databases">
        <title>Salinicola lusitanus LLJ914,a marine bacterium isolated from the Okinawa Trough.</title>
        <authorList>
            <person name="Li J."/>
        </authorList>
    </citation>
    <scope>NUCLEOTIDE SEQUENCE [LARGE SCALE GENOMIC DNA]</scope>
</reference>
<dbReference type="SUPFAM" id="SSF56176">
    <property type="entry name" value="FAD-binding/transporter-associated domain-like"/>
    <property type="match status" value="1"/>
</dbReference>
<evidence type="ECO:0000256" key="9">
    <source>
        <dbReference type="ARBA" id="ARBA00023002"/>
    </source>
</evidence>
<keyword evidence="10 15" id="KW-0408">Iron</keyword>
<dbReference type="InterPro" id="IPR036318">
    <property type="entry name" value="FAD-bd_PCMH-like_sf"/>
</dbReference>
<dbReference type="FunFam" id="3.30.43.10:FF:000001">
    <property type="entry name" value="Xanthine dehydrogenase/oxidase"/>
    <property type="match status" value="1"/>
</dbReference>
<dbReference type="Gene3D" id="3.30.43.10">
    <property type="entry name" value="Uridine Diphospho-n-acetylenolpyruvylglucosamine Reductase, domain 2"/>
    <property type="match status" value="1"/>
</dbReference>
<dbReference type="Pfam" id="PF02738">
    <property type="entry name" value="MoCoBD_1"/>
    <property type="match status" value="1"/>
</dbReference>
<evidence type="ECO:0000256" key="3">
    <source>
        <dbReference type="ARBA" id="ARBA00011738"/>
    </source>
</evidence>
<feature type="domain" description="2Fe-2S ferredoxin-type" evidence="16">
    <location>
        <begin position="7"/>
        <end position="94"/>
    </location>
</feature>
<dbReference type="Pfam" id="PF00941">
    <property type="entry name" value="FAD_binding_5"/>
    <property type="match status" value="1"/>
</dbReference>
<evidence type="ECO:0000259" key="16">
    <source>
        <dbReference type="PROSITE" id="PS51085"/>
    </source>
</evidence>
<comment type="similarity">
    <text evidence="2">Belongs to the xanthine dehydrogenase family.</text>
</comment>
<proteinExistence type="inferred from homology"/>
<comment type="cofactor">
    <cofactor evidence="12">
        <name>[2Fe-2S] cluster</name>
        <dbReference type="ChEBI" id="CHEBI:190135"/>
    </cofactor>
</comment>
<dbReference type="PROSITE" id="PS51085">
    <property type="entry name" value="2FE2S_FER_2"/>
    <property type="match status" value="1"/>
</dbReference>
<dbReference type="InterPro" id="IPR016169">
    <property type="entry name" value="FAD-bd_PCMH_sub2"/>
</dbReference>
<dbReference type="InterPro" id="IPR002346">
    <property type="entry name" value="Mopterin_DH_FAD-bd"/>
</dbReference>
<dbReference type="PROSITE" id="PS00197">
    <property type="entry name" value="2FE2S_FER_1"/>
    <property type="match status" value="1"/>
</dbReference>
<dbReference type="InterPro" id="IPR036856">
    <property type="entry name" value="Ald_Oxase/Xan_DH_a/b_sf"/>
</dbReference>
<dbReference type="Gene3D" id="3.30.465.10">
    <property type="match status" value="1"/>
</dbReference>
<dbReference type="Pfam" id="PF20256">
    <property type="entry name" value="MoCoBD_2"/>
    <property type="match status" value="1"/>
</dbReference>
<dbReference type="InterPro" id="IPR046867">
    <property type="entry name" value="AldOxase/xan_DH_MoCoBD2"/>
</dbReference>
<dbReference type="Proteomes" id="UP001460270">
    <property type="component" value="Unassembled WGS sequence"/>
</dbReference>
<keyword evidence="7 15" id="KW-0479">Metal-binding</keyword>
<comment type="caution">
    <text evidence="18">The sequence shown here is derived from an EMBL/GenBank/DDBJ whole genome shotgun (WGS) entry which is preliminary data.</text>
</comment>
<evidence type="ECO:0000256" key="13">
    <source>
        <dbReference type="PIRSR" id="PIRSR000127-1"/>
    </source>
</evidence>
<evidence type="ECO:0000256" key="12">
    <source>
        <dbReference type="ARBA" id="ARBA00034078"/>
    </source>
</evidence>
<keyword evidence="5" id="KW-0285">Flavoprotein</keyword>
<dbReference type="InterPro" id="IPR016166">
    <property type="entry name" value="FAD-bd_PCMH"/>
</dbReference>
<feature type="binding site" evidence="14">
    <location>
        <begin position="244"/>
        <end position="251"/>
    </location>
    <ligand>
        <name>FAD</name>
        <dbReference type="ChEBI" id="CHEBI:57692"/>
    </ligand>
</feature>
<feature type="binding site" evidence="15">
    <location>
        <position position="51"/>
    </location>
    <ligand>
        <name>[2Fe-2S] cluster</name>
        <dbReference type="ChEBI" id="CHEBI:190135"/>
        <label>1</label>
    </ligand>
</feature>
<dbReference type="FunFam" id="3.90.1170.50:FF:000001">
    <property type="entry name" value="Aldehyde oxidase 1"/>
    <property type="match status" value="1"/>
</dbReference>
<dbReference type="GO" id="GO:0005506">
    <property type="term" value="F:iron ion binding"/>
    <property type="evidence" value="ECO:0007669"/>
    <property type="project" value="InterPro"/>
</dbReference>
<dbReference type="GO" id="GO:0051537">
    <property type="term" value="F:2 iron, 2 sulfur cluster binding"/>
    <property type="evidence" value="ECO:0007669"/>
    <property type="project" value="UniProtKB-KW"/>
</dbReference>
<accession>A0AAW0NIU6</accession>
<dbReference type="InterPro" id="IPR012675">
    <property type="entry name" value="Beta-grasp_dom_sf"/>
</dbReference>
<dbReference type="SMART" id="SM01092">
    <property type="entry name" value="CO_deh_flav_C"/>
    <property type="match status" value="1"/>
</dbReference>
<dbReference type="FunFam" id="3.30.365.10:FF:000004">
    <property type="entry name" value="Xanthine dehydrogenase oxidase"/>
    <property type="match status" value="1"/>
</dbReference>
<name>A0AAW0NIU6_9GOBI</name>
<dbReference type="GO" id="GO:0016491">
    <property type="term" value="F:oxidoreductase activity"/>
    <property type="evidence" value="ECO:0007669"/>
    <property type="project" value="UniProtKB-KW"/>
</dbReference>
<dbReference type="Gene3D" id="3.10.20.30">
    <property type="match status" value="1"/>
</dbReference>
<dbReference type="InterPro" id="IPR036683">
    <property type="entry name" value="CO_DH_flav_C_dom_sf"/>
</dbReference>
<keyword evidence="6 15" id="KW-0001">2Fe-2S</keyword>
<dbReference type="FunFam" id="3.30.390.50:FF:000001">
    <property type="entry name" value="Xanthine dehydrogenase oxidase"/>
    <property type="match status" value="1"/>
</dbReference>
<evidence type="ECO:0000256" key="6">
    <source>
        <dbReference type="ARBA" id="ARBA00022714"/>
    </source>
</evidence>
<dbReference type="Gene3D" id="1.10.150.120">
    <property type="entry name" value="[2Fe-2S]-binding domain"/>
    <property type="match status" value="1"/>
</dbReference>
<dbReference type="PROSITE" id="PS00559">
    <property type="entry name" value="MOLYBDOPTERIN_EUK"/>
    <property type="match status" value="1"/>
</dbReference>
<feature type="binding site" evidence="15">
    <location>
        <position position="46"/>
    </location>
    <ligand>
        <name>[2Fe-2S] cluster</name>
        <dbReference type="ChEBI" id="CHEBI:190135"/>
        <label>1</label>
    </ligand>
</feature>
<dbReference type="InterPro" id="IPR036010">
    <property type="entry name" value="2Fe-2S_ferredoxin-like_sf"/>
</dbReference>
<evidence type="ECO:0000256" key="5">
    <source>
        <dbReference type="ARBA" id="ARBA00022630"/>
    </source>
</evidence>
<organism evidence="18 19">
    <name type="scientific">Mugilogobius chulae</name>
    <name type="common">yellowstripe goby</name>
    <dbReference type="NCBI Taxonomy" id="88201"/>
    <lineage>
        <taxon>Eukaryota</taxon>
        <taxon>Metazoa</taxon>
        <taxon>Chordata</taxon>
        <taxon>Craniata</taxon>
        <taxon>Vertebrata</taxon>
        <taxon>Euteleostomi</taxon>
        <taxon>Actinopterygii</taxon>
        <taxon>Neopterygii</taxon>
        <taxon>Teleostei</taxon>
        <taxon>Neoteleostei</taxon>
        <taxon>Acanthomorphata</taxon>
        <taxon>Gobiaria</taxon>
        <taxon>Gobiiformes</taxon>
        <taxon>Gobioidei</taxon>
        <taxon>Gobiidae</taxon>
        <taxon>Gobionellinae</taxon>
        <taxon>Mugilogobius</taxon>
    </lineage>
</organism>
<dbReference type="FunFam" id="3.30.465.10:FF:000004">
    <property type="entry name" value="Xanthine dehydrogenase/oxidase"/>
    <property type="match status" value="1"/>
</dbReference>
<dbReference type="SUPFAM" id="SSF55447">
    <property type="entry name" value="CO dehydrogenase flavoprotein C-terminal domain-like"/>
    <property type="match status" value="1"/>
</dbReference>
<dbReference type="InterPro" id="IPR036884">
    <property type="entry name" value="2Fe-2S-bd_dom_sf"/>
</dbReference>
<dbReference type="PIRSF" id="PIRSF000127">
    <property type="entry name" value="Xanthine_DH"/>
    <property type="match status" value="1"/>
</dbReference>
<evidence type="ECO:0000256" key="4">
    <source>
        <dbReference type="ARBA" id="ARBA00022505"/>
    </source>
</evidence>
<feature type="binding site" evidence="15">
    <location>
        <position position="119"/>
    </location>
    <ligand>
        <name>[2Fe-2S] cluster</name>
        <dbReference type="ChEBI" id="CHEBI:190135"/>
        <label>2</label>
    </ligand>
</feature>
<evidence type="ECO:0000256" key="2">
    <source>
        <dbReference type="ARBA" id="ARBA00006849"/>
    </source>
</evidence>
<dbReference type="InterPro" id="IPR037165">
    <property type="entry name" value="AldOxase/xan_DH_Mopterin-bd_sf"/>
</dbReference>
<dbReference type="InterPro" id="IPR016167">
    <property type="entry name" value="FAD-bd_PCMH_sub1"/>
</dbReference>
<dbReference type="PANTHER" id="PTHR45444">
    <property type="entry name" value="XANTHINE DEHYDROGENASE"/>
    <property type="match status" value="1"/>
</dbReference>
<dbReference type="InterPro" id="IPR005107">
    <property type="entry name" value="CO_DH_flav_C"/>
</dbReference>
<dbReference type="Gene3D" id="3.30.365.10">
    <property type="entry name" value="Aldehyde oxidase/xanthine dehydrogenase, molybdopterin binding domain"/>
    <property type="match status" value="4"/>
</dbReference>
<dbReference type="PANTHER" id="PTHR45444:SF3">
    <property type="entry name" value="XANTHINE DEHYDROGENASE"/>
    <property type="match status" value="1"/>
</dbReference>
<evidence type="ECO:0000256" key="11">
    <source>
        <dbReference type="ARBA" id="ARBA00023014"/>
    </source>
</evidence>
<dbReference type="Pfam" id="PF03450">
    <property type="entry name" value="CO_deh_flav_C"/>
    <property type="match status" value="1"/>
</dbReference>
<dbReference type="InterPro" id="IPR000674">
    <property type="entry name" value="Ald_Oxase/Xan_DH_a/b"/>
</dbReference>
<dbReference type="FunFam" id="3.30.365.10:FF:000003">
    <property type="entry name" value="Aldehyde oxidase 1"/>
    <property type="match status" value="1"/>
</dbReference>
<dbReference type="Gene3D" id="3.30.390.50">
    <property type="entry name" value="CO dehydrogenase flavoprotein, C-terminal domain"/>
    <property type="match status" value="1"/>
</dbReference>
<comment type="subunit">
    <text evidence="3">Homodimer.</text>
</comment>
<evidence type="ECO:0000313" key="18">
    <source>
        <dbReference type="EMBL" id="KAK7893552.1"/>
    </source>
</evidence>
<dbReference type="Gene3D" id="3.90.1170.50">
    <property type="entry name" value="Aldehyde oxidase/xanthine dehydrogenase, a/b hammerhead"/>
    <property type="match status" value="1"/>
</dbReference>
<comment type="cofactor">
    <cofactor evidence="15">
        <name>[2Fe-2S] cluster</name>
        <dbReference type="ChEBI" id="CHEBI:190135"/>
    </cofactor>
    <text evidence="15">Binds 2 [2Fe-2S] clusters.</text>
</comment>
<dbReference type="Pfam" id="PF01315">
    <property type="entry name" value="Ald_Xan_dh_C"/>
    <property type="match status" value="1"/>
</dbReference>
<evidence type="ECO:0000256" key="15">
    <source>
        <dbReference type="PIRSR" id="PIRSR000127-3"/>
    </source>
</evidence>
<dbReference type="InterPro" id="IPR008274">
    <property type="entry name" value="AldOxase/xan_DH_MoCoBD1"/>
</dbReference>
<dbReference type="InterPro" id="IPR002888">
    <property type="entry name" value="2Fe-2S-bd"/>
</dbReference>
<dbReference type="Pfam" id="PF00111">
    <property type="entry name" value="Fer2"/>
    <property type="match status" value="1"/>
</dbReference>
<evidence type="ECO:0000256" key="7">
    <source>
        <dbReference type="ARBA" id="ARBA00022723"/>
    </source>
</evidence>
<feature type="binding site" evidence="14">
    <location>
        <position position="898"/>
    </location>
    <ligand>
        <name>substrate</name>
    </ligand>
</feature>
<feature type="binding site" evidence="15">
    <location>
        <position position="116"/>
    </location>
    <ligand>
        <name>[2Fe-2S] cluster</name>
        <dbReference type="ChEBI" id="CHEBI:190135"/>
        <label>2</label>
    </ligand>
</feature>
<comment type="cofactor">
    <cofactor evidence="15">
        <name>Mo-molybdopterin</name>
        <dbReference type="ChEBI" id="CHEBI:71302"/>
    </cofactor>
    <text evidence="15">Binds 1 Mo-molybdopterin (Mo-MPT) cofactor per subunit.</text>
</comment>
<dbReference type="SUPFAM" id="SSF54665">
    <property type="entry name" value="CO dehydrogenase molybdoprotein N-domain-like"/>
    <property type="match status" value="1"/>
</dbReference>
<dbReference type="GO" id="GO:0071949">
    <property type="term" value="F:FAD binding"/>
    <property type="evidence" value="ECO:0007669"/>
    <property type="project" value="InterPro"/>
</dbReference>
<sequence length="1313" mass="143812">MSTAKPDTLLFFVNGKKVEERNADPETMLLSYLRDKLRLTGTKYGCGGGGCGACTVMVSHYQPSSKTIIHFSATACLLPICLLHGAAVTTVEGIGSTKTRLHPVQERIAKANGSQCGFCTPGMVMSMYTLLRNQPQPSMEDIREALAGGQLLPTQWKCCKNGETVTDAVGLNGVQDKPQLFDKGEFQPLDPTQELIFPPELILMAERRTCPETLSFCGERMNLLCPGSLEELLELKTNHPEAPLLMGNTHLGPNIKFKGVVHSLLISPVRVQEMFEITHTPKGVWVGAGCSLSELMTSLQKLISENPPEHSELFRALVKQLKNLGSQQIRNLASLGGHIMSVYPNSDLNPVFSAGNCKVSLASSSERRELPLNQEFFVSFGKTLVRPEEIVLSVFIPFTSKGELVCALRHAPRKESAFSTVTCGMRVLFCEGSAVVRDISLFYGGVGATTVKAAKTCQALINKEWSEPVLSQAYDVLLEELVLPPSAPGGKVQFRRVLTLTLFFKFYLEILHKLKHMGWISCEVPEKLLSLPSDIQPSVQVFQSVSNAQSSHDAVGRPIMHKAALSQATGEAVYCDDLPPTQGELYLALVTSSRAYANIKQLDVSAALQMPGVVDVITSKDIPGKKVRTDLGYDEDILAQTQVLCVGQMVCAVVADTKAHAKRGAAAVRVQYEDLPDPIFTIEEAIEKSSYYEPKRKLERGNVTEAFKSVDHIYEGGIRLGGQEHFYMETQSTLVVPVGEEREFHLYVSTQWPTSTQVAVAETLSIPSNRVVCHVKRLGGAFGGKVTKTAILTSITAVAAWKTNRAVRCVLERGDDMLITGGRHPVLAKYKVGFMNDGKIVAADLNYYANAGFSADESPLVAEKIVLHMDNAYNIPHLRGSGAACRTNLPSNTAFRGFGVPQSLLVVENMITDVAMALGMPVDKVRELNMYRGPSITHYQMEFNPENLHLCWDECKRRSQYDARRHAVEQFNKQNQWKKRGTAIVPIKYGIAFAESFLNQAAALVHIYKDGSVLVAHAGAEMGQGVHTKMQQVASRELHIPMSKIYISETSTGTVPNTCPSAASFGTDANGMAVKDACQTLYQRLKPVMEKNPEGSWESWVNTAFFDKISMSATGYYRGPDMYMNWEQMEGRPYSYFTYGVAFSEVELDCLTGDYRTLRTDIVMDIGRSINPSVDIGQVEGAFMQGVGLYTLEELKFGPSGVLYTRGPSQYKIPAVCDMPLSFNVYLLPDTENPLAIYSSKGIGEPGVFLGSAVFFAIKDAVSAARSDSGLSGPFSLDTPATAERACLAAASRFTQKVPADKPGSFKPWALEI</sequence>
<dbReference type="FunFam" id="3.10.20.30:FF:000015">
    <property type="entry name" value="Aldehyde oxidase 1"/>
    <property type="match status" value="1"/>
</dbReference>
<evidence type="ECO:0000256" key="14">
    <source>
        <dbReference type="PIRSR" id="PIRSR000127-2"/>
    </source>
</evidence>
<feature type="binding site" evidence="14">
    <location>
        <position position="347"/>
    </location>
    <ligand>
        <name>FAD</name>
        <dbReference type="ChEBI" id="CHEBI:57692"/>
    </ligand>
</feature>
<feature type="binding site" evidence="15">
    <location>
        <position position="751"/>
    </location>
    <ligand>
        <name>Mo-molybdopterin</name>
        <dbReference type="ChEBI" id="CHEBI:71302"/>
    </ligand>
    <ligandPart>
        <name>Mo</name>
        <dbReference type="ChEBI" id="CHEBI:28685"/>
    </ligandPart>
</feature>
<evidence type="ECO:0000256" key="1">
    <source>
        <dbReference type="ARBA" id="ARBA00001974"/>
    </source>
</evidence>
<evidence type="ECO:0000256" key="8">
    <source>
        <dbReference type="ARBA" id="ARBA00022827"/>
    </source>
</evidence>
<dbReference type="InterPro" id="IPR001041">
    <property type="entry name" value="2Fe-2S_ferredoxin-type"/>
</dbReference>
<keyword evidence="11 15" id="KW-0411">Iron-sulfur</keyword>
<dbReference type="GO" id="GO:0043546">
    <property type="term" value="F:molybdopterin cofactor binding"/>
    <property type="evidence" value="ECO:0007669"/>
    <property type="project" value="InterPro"/>
</dbReference>
<dbReference type="SUPFAM" id="SSF54292">
    <property type="entry name" value="2Fe-2S ferredoxin-like"/>
    <property type="match status" value="1"/>
</dbReference>
<feature type="binding site" evidence="15">
    <location>
        <position position="76"/>
    </location>
    <ligand>
        <name>[2Fe-2S] cluster</name>
        <dbReference type="ChEBI" id="CHEBI:190135"/>
        <label>1</label>
    </ligand>
</feature>
<comment type="cofactor">
    <cofactor evidence="1 14">
        <name>FAD</name>
        <dbReference type="ChEBI" id="CHEBI:57692"/>
    </cofactor>
</comment>
<dbReference type="PROSITE" id="PS51387">
    <property type="entry name" value="FAD_PCMH"/>
    <property type="match status" value="1"/>
</dbReference>
<dbReference type="SMART" id="SM01008">
    <property type="entry name" value="Ald_Xan_dh_C"/>
    <property type="match status" value="1"/>
</dbReference>
<feature type="binding site" evidence="15">
    <location>
        <position position="1063"/>
    </location>
    <ligand>
        <name>Mo-molybdopterin</name>
        <dbReference type="ChEBI" id="CHEBI:71302"/>
    </ligand>
    <ligandPart>
        <name>Mo</name>
        <dbReference type="ChEBI" id="CHEBI:28685"/>
    </ligandPart>
</feature>
<dbReference type="SUPFAM" id="SSF47741">
    <property type="entry name" value="CO dehydrogenase ISP C-domain like"/>
    <property type="match status" value="1"/>
</dbReference>
<feature type="domain" description="FAD-binding PCMH-type" evidence="17">
    <location>
        <begin position="216"/>
        <end position="401"/>
    </location>
</feature>
<dbReference type="Pfam" id="PF01799">
    <property type="entry name" value="Fer2_2"/>
    <property type="match status" value="1"/>
</dbReference>
<feature type="active site" description="Proton acceptor" evidence="13">
    <location>
        <position position="1245"/>
    </location>
</feature>
<keyword evidence="9" id="KW-0560">Oxidoreductase</keyword>
<dbReference type="SUPFAM" id="SSF56003">
    <property type="entry name" value="Molybdenum cofactor-binding domain"/>
    <property type="match status" value="1"/>
</dbReference>
<feature type="binding site" evidence="15">
    <location>
        <position position="782"/>
    </location>
    <ligand>
        <name>Mo-molybdopterin</name>
        <dbReference type="ChEBI" id="CHEBI:71302"/>
    </ligand>
    <ligandPart>
        <name>Mo</name>
        <dbReference type="ChEBI" id="CHEBI:28685"/>
    </ligandPart>
</feature>
<feature type="binding site" evidence="14">
    <location>
        <position position="409"/>
    </location>
    <ligand>
        <name>FAD</name>
        <dbReference type="ChEBI" id="CHEBI:57692"/>
    </ligand>
</feature>
<protein>
    <recommendedName>
        <fullName evidence="20">Aldehyde oxidase</fullName>
    </recommendedName>
</protein>
<keyword evidence="19" id="KW-1185">Reference proteome</keyword>
<evidence type="ECO:0000256" key="10">
    <source>
        <dbReference type="ARBA" id="ARBA00023004"/>
    </source>
</evidence>
<dbReference type="InterPro" id="IPR022407">
    <property type="entry name" value="OxRdtase_Mopterin_BS"/>
</dbReference>
<feature type="binding site" evidence="15">
    <location>
        <position position="896"/>
    </location>
    <ligand>
        <name>Mo-molybdopterin</name>
        <dbReference type="ChEBI" id="CHEBI:71302"/>
    </ligand>
    <ligandPart>
        <name>Mo</name>
        <dbReference type="ChEBI" id="CHEBI:28685"/>
    </ligandPart>
</feature>
<evidence type="ECO:0000259" key="17">
    <source>
        <dbReference type="PROSITE" id="PS51387"/>
    </source>
</evidence>
<dbReference type="InterPro" id="IPR006058">
    <property type="entry name" value="2Fe2S_fd_BS"/>
</dbReference>
<gene>
    <name evidence="18" type="ORF">WMY93_022704</name>
</gene>
<evidence type="ECO:0008006" key="20">
    <source>
        <dbReference type="Google" id="ProtNLM"/>
    </source>
</evidence>